<dbReference type="Proteomes" id="UP001501787">
    <property type="component" value="Unassembled WGS sequence"/>
</dbReference>
<protein>
    <submittedName>
        <fullName evidence="2">DUF3100 domain-containing protein</fullName>
    </submittedName>
</protein>
<feature type="transmembrane region" description="Helical" evidence="1">
    <location>
        <begin position="121"/>
        <end position="140"/>
    </location>
</feature>
<dbReference type="InterPro" id="IPR021450">
    <property type="entry name" value="DUF3100"/>
</dbReference>
<gene>
    <name evidence="2" type="ORF">GCM10009129_10010</name>
</gene>
<keyword evidence="3" id="KW-1185">Reference proteome</keyword>
<comment type="caution">
    <text evidence="2">The sequence shown here is derived from an EMBL/GenBank/DDBJ whole genome shotgun (WGS) entry which is preliminary data.</text>
</comment>
<feature type="transmembrane region" description="Helical" evidence="1">
    <location>
        <begin position="246"/>
        <end position="268"/>
    </location>
</feature>
<feature type="transmembrane region" description="Helical" evidence="1">
    <location>
        <begin position="358"/>
        <end position="380"/>
    </location>
</feature>
<dbReference type="RefSeq" id="WP_227691384.1">
    <property type="nucleotide sequence ID" value="NZ_BAAAFR010000001.1"/>
</dbReference>
<feature type="transmembrane region" description="Helical" evidence="1">
    <location>
        <begin position="172"/>
        <end position="194"/>
    </location>
</feature>
<feature type="transmembrane region" description="Helical" evidence="1">
    <location>
        <begin position="206"/>
        <end position="226"/>
    </location>
</feature>
<dbReference type="Pfam" id="PF11299">
    <property type="entry name" value="DUF3100"/>
    <property type="match status" value="1"/>
</dbReference>
<evidence type="ECO:0000256" key="1">
    <source>
        <dbReference type="SAM" id="Phobius"/>
    </source>
</evidence>
<organism evidence="2 3">
    <name type="scientific">Psychrobacter aestuarii</name>
    <dbReference type="NCBI Taxonomy" id="556327"/>
    <lineage>
        <taxon>Bacteria</taxon>
        <taxon>Pseudomonadati</taxon>
        <taxon>Pseudomonadota</taxon>
        <taxon>Gammaproteobacteria</taxon>
        <taxon>Moraxellales</taxon>
        <taxon>Moraxellaceae</taxon>
        <taxon>Psychrobacter</taxon>
    </lineage>
</organism>
<proteinExistence type="predicted"/>
<keyword evidence="1" id="KW-1133">Transmembrane helix</keyword>
<name>A0ABP3FEC3_9GAMM</name>
<feature type="transmembrane region" description="Helical" evidence="1">
    <location>
        <begin position="386"/>
        <end position="405"/>
    </location>
</feature>
<evidence type="ECO:0000313" key="3">
    <source>
        <dbReference type="Proteomes" id="UP001501787"/>
    </source>
</evidence>
<feature type="transmembrane region" description="Helical" evidence="1">
    <location>
        <begin position="417"/>
        <end position="439"/>
    </location>
</feature>
<keyword evidence="1" id="KW-0472">Membrane</keyword>
<feature type="transmembrane region" description="Helical" evidence="1">
    <location>
        <begin position="304"/>
        <end position="321"/>
    </location>
</feature>
<feature type="transmembrane region" description="Helical" evidence="1">
    <location>
        <begin position="45"/>
        <end position="62"/>
    </location>
</feature>
<sequence length="440" mass="46399">MNNTNVNVLPSTMIKHLFDWKLHILVILASLLAEWIGIIKIPIGIGTLVLLPLLYAFIFTLLLNPNVIPSMAAVISKDKTKFASYAVLLSIMPFIAKFGVGVGPKVEEIIAAGPALLLQELGNITTALIALPVAVLVFGMGREAVGATHSIAREPNIALIADKYGLQSPEGIGVMGVYVMGTLFGAIYFSLMAGIIASMNIMDIRALAMACGIGSGSMMGACSAALAETVPAQEETITAFAATSNLLTYATGLFVSLFIALPFTEFLYKVTSKFKKKNGNAATALADPDLKVPEQSVLSVKQSLSLLAVICVVLLLSNWVGQGVDPLSALPAMLILFACCVVGILIKEIIPINIPAIAWISVVAIVISLPQFPMSAYVLAETDKLGVLQLITPVLAYAGFAISQMEVNLFKKSGFKIAVVALLTFTGTFLGSAIVAQALL</sequence>
<dbReference type="EMBL" id="BAAAFR010000001">
    <property type="protein sequence ID" value="GAA0314719.1"/>
    <property type="molecule type" value="Genomic_DNA"/>
</dbReference>
<keyword evidence="1" id="KW-0812">Transmembrane</keyword>
<evidence type="ECO:0000313" key="2">
    <source>
        <dbReference type="EMBL" id="GAA0314719.1"/>
    </source>
</evidence>
<feature type="transmembrane region" description="Helical" evidence="1">
    <location>
        <begin position="327"/>
        <end position="346"/>
    </location>
</feature>
<feature type="transmembrane region" description="Helical" evidence="1">
    <location>
        <begin position="20"/>
        <end position="38"/>
    </location>
</feature>
<feature type="transmembrane region" description="Helical" evidence="1">
    <location>
        <begin position="82"/>
        <end position="100"/>
    </location>
</feature>
<accession>A0ABP3FEC3</accession>
<reference evidence="3" key="1">
    <citation type="journal article" date="2019" name="Int. J. Syst. Evol. Microbiol.">
        <title>The Global Catalogue of Microorganisms (GCM) 10K type strain sequencing project: providing services to taxonomists for standard genome sequencing and annotation.</title>
        <authorList>
            <consortium name="The Broad Institute Genomics Platform"/>
            <consortium name="The Broad Institute Genome Sequencing Center for Infectious Disease"/>
            <person name="Wu L."/>
            <person name="Ma J."/>
        </authorList>
    </citation>
    <scope>NUCLEOTIDE SEQUENCE [LARGE SCALE GENOMIC DNA]</scope>
    <source>
        <strain evidence="3">JCM 16343</strain>
    </source>
</reference>